<dbReference type="PANTHER" id="PTHR46924:SF2">
    <property type="entry name" value="METABOTROPIC GLUTAMATE RECEPTOR-LIKE PROTEIN A-RELATED"/>
    <property type="match status" value="1"/>
</dbReference>
<sequence>MKIKLFFYFLIFLIFLLKINEAQKTCKISVLLSGDKSDLGYNYMMNEARVLAESELHLYPFSIYYEHLEESIEEAEIAIQDSIEQGANLIVVSSVIHNSLGIKYATKYKDEPIYWIIRGSKLVPNLPKVVVLNFNSFELHYLLGYYAGLATKTGVVGFVSPGVGINTLSCDNSFYIGAKYARPNITFLDIHTGSWYNPEVSYRAAQKLIDNGADVIGMSQDDMSVQKALMDVGKLGLGVTGYPGHYQFGSNVAYSYLTNWTNLLITYANHVINEDWPIADSFFTNLSRKDAIFMDEFSFRVPIDIQSKTKIELKNLMNTTYAPYKSDPILTKIGLQFNGDWVNDTQFRANKIILPSDGEATVIYYGLYTIPIEFVDYPESLKIGVTVVAAFCIFLCIVSMIIVIAFKEAKVIKSSSPIFCLLILFGCIVIFVGCIMFARSPTDGNCRSRVWLLSLGYTIFLGNLLVKNWRIWLLFDNPKLKKRAITNWKLYPWVTGIVLVDIAILSIWQGLGEIIAESRTGVDSLSKYEYRNVCASSDQGSIALYMLLVFHGLILLVACFISFKIKAVDIDEFNESKPITTSVYIITFCLFIVIPIMVSSPTVVTQTTIICICALITTMLSIIFLFGTKFFKMLTVGLELGQTFATSTKSSSHPSQRTTKSSNGSNTKKSSFGNNVLNLEDDSDEISSEKEKKLVPKTISSNPNDHMAVFTSDEETSKTSKFSGATEQLSRDAIIVGGGSDDEKEEEEEEVKEKPLVSEIQTKRLSLEKNGQTEIDSNDV</sequence>
<keyword evidence="6 13" id="KW-1133">Transmembrane helix</keyword>
<dbReference type="Gene3D" id="3.40.50.2300">
    <property type="match status" value="2"/>
</dbReference>
<evidence type="ECO:0000313" key="16">
    <source>
        <dbReference type="EMBL" id="KAK5584642.1"/>
    </source>
</evidence>
<dbReference type="EMBL" id="JAVFKY010000001">
    <property type="protein sequence ID" value="KAK5584642.1"/>
    <property type="molecule type" value="Genomic_DNA"/>
</dbReference>
<dbReference type="Pfam" id="PF00003">
    <property type="entry name" value="7tm_3"/>
    <property type="match status" value="1"/>
</dbReference>
<feature type="compositionally biased region" description="Polar residues" evidence="12">
    <location>
        <begin position="646"/>
        <end position="657"/>
    </location>
</feature>
<evidence type="ECO:0000256" key="14">
    <source>
        <dbReference type="SAM" id="SignalP"/>
    </source>
</evidence>
<dbReference type="GO" id="GO:0005886">
    <property type="term" value="C:plasma membrane"/>
    <property type="evidence" value="ECO:0007669"/>
    <property type="project" value="InterPro"/>
</dbReference>
<keyword evidence="5 14" id="KW-0732">Signal</keyword>
<dbReference type="InterPro" id="IPR003760">
    <property type="entry name" value="PnrA-like"/>
</dbReference>
<keyword evidence="4 13" id="KW-0812">Transmembrane</keyword>
<feature type="compositionally biased region" description="Polar residues" evidence="12">
    <location>
        <begin position="719"/>
        <end position="728"/>
    </location>
</feature>
<gene>
    <name evidence="16" type="ORF">RB653_006257</name>
</gene>
<keyword evidence="17" id="KW-1185">Reference proteome</keyword>
<feature type="region of interest" description="Disordered" evidence="12">
    <location>
        <begin position="646"/>
        <end position="757"/>
    </location>
</feature>
<dbReference type="InterPro" id="IPR017978">
    <property type="entry name" value="GPCR_3_C"/>
</dbReference>
<evidence type="ECO:0000256" key="7">
    <source>
        <dbReference type="ARBA" id="ARBA00023040"/>
    </source>
</evidence>
<feature type="transmembrane region" description="Helical" evidence="13">
    <location>
        <begin position="418"/>
        <end position="438"/>
    </location>
</feature>
<dbReference type="AlphaFoldDB" id="A0AAN7U9F7"/>
<dbReference type="InterPro" id="IPR028082">
    <property type="entry name" value="Peripla_BP_I"/>
</dbReference>
<evidence type="ECO:0000256" key="4">
    <source>
        <dbReference type="ARBA" id="ARBA00022692"/>
    </source>
</evidence>
<dbReference type="GO" id="GO:0004930">
    <property type="term" value="F:G protein-coupled receptor activity"/>
    <property type="evidence" value="ECO:0007669"/>
    <property type="project" value="UniProtKB-KW"/>
</dbReference>
<evidence type="ECO:0000256" key="1">
    <source>
        <dbReference type="ARBA" id="ARBA00004141"/>
    </source>
</evidence>
<dbReference type="PANTHER" id="PTHR46924">
    <property type="entry name" value="METABOTROPIC GLUTAMATE RECEPTOR-LIKE PROTEIN C-RELATED-RELATED"/>
    <property type="match status" value="1"/>
</dbReference>
<evidence type="ECO:0000256" key="6">
    <source>
        <dbReference type="ARBA" id="ARBA00022989"/>
    </source>
</evidence>
<keyword evidence="11" id="KW-0807">Transducer</keyword>
<dbReference type="InterPro" id="IPR051530">
    <property type="entry name" value="mGluR/GABA-B-like"/>
</dbReference>
<comment type="subcellular location">
    <subcellularLocation>
        <location evidence="1">Membrane</location>
        <topology evidence="1">Multi-pass membrane protein</topology>
    </subcellularLocation>
</comment>
<dbReference type="PROSITE" id="PS50259">
    <property type="entry name" value="G_PROTEIN_RECEP_F3_4"/>
    <property type="match status" value="1"/>
</dbReference>
<comment type="similarity">
    <text evidence="2">In the C-terminal section; belongs to the G-protein coupled receptor 3 family. GABA-B receptor subfamily.</text>
</comment>
<evidence type="ECO:0000256" key="5">
    <source>
        <dbReference type="ARBA" id="ARBA00022729"/>
    </source>
</evidence>
<proteinExistence type="inferred from homology"/>
<feature type="compositionally biased region" description="Low complexity" evidence="12">
    <location>
        <begin position="658"/>
        <end position="675"/>
    </location>
</feature>
<keyword evidence="7" id="KW-0297">G-protein coupled receptor</keyword>
<feature type="compositionally biased region" description="Acidic residues" evidence="12">
    <location>
        <begin position="740"/>
        <end position="750"/>
    </location>
</feature>
<feature type="transmembrane region" description="Helical" evidence="13">
    <location>
        <begin position="383"/>
        <end position="406"/>
    </location>
</feature>
<comment type="caution">
    <text evidence="16">The sequence shown here is derived from an EMBL/GenBank/DDBJ whole genome shotgun (WGS) entry which is preliminary data.</text>
</comment>
<keyword evidence="10" id="KW-0325">Glycoprotein</keyword>
<protein>
    <recommendedName>
        <fullName evidence="15">G-protein coupled receptors family 3 profile domain-containing protein</fullName>
    </recommendedName>
</protein>
<evidence type="ECO:0000256" key="9">
    <source>
        <dbReference type="ARBA" id="ARBA00023170"/>
    </source>
</evidence>
<organism evidence="16 17">
    <name type="scientific">Dictyostelium firmibasis</name>
    <dbReference type="NCBI Taxonomy" id="79012"/>
    <lineage>
        <taxon>Eukaryota</taxon>
        <taxon>Amoebozoa</taxon>
        <taxon>Evosea</taxon>
        <taxon>Eumycetozoa</taxon>
        <taxon>Dictyostelia</taxon>
        <taxon>Dictyosteliales</taxon>
        <taxon>Dictyosteliaceae</taxon>
        <taxon>Dictyostelium</taxon>
    </lineage>
</organism>
<dbReference type="Proteomes" id="UP001344447">
    <property type="component" value="Unassembled WGS sequence"/>
</dbReference>
<dbReference type="Pfam" id="PF02608">
    <property type="entry name" value="Bmp"/>
    <property type="match status" value="1"/>
</dbReference>
<dbReference type="CDD" id="cd15047">
    <property type="entry name" value="7tmC_GABA-B-like"/>
    <property type="match status" value="1"/>
</dbReference>
<feature type="transmembrane region" description="Helical" evidence="13">
    <location>
        <begin position="490"/>
        <end position="511"/>
    </location>
</feature>
<feature type="transmembrane region" description="Helical" evidence="13">
    <location>
        <begin position="542"/>
        <end position="563"/>
    </location>
</feature>
<feature type="signal peptide" evidence="14">
    <location>
        <begin position="1"/>
        <end position="22"/>
    </location>
</feature>
<keyword evidence="9" id="KW-0675">Receptor</keyword>
<evidence type="ECO:0000313" key="17">
    <source>
        <dbReference type="Proteomes" id="UP001344447"/>
    </source>
</evidence>
<evidence type="ECO:0000256" key="8">
    <source>
        <dbReference type="ARBA" id="ARBA00023136"/>
    </source>
</evidence>
<feature type="transmembrane region" description="Helical" evidence="13">
    <location>
        <begin position="583"/>
        <end position="601"/>
    </location>
</feature>
<evidence type="ECO:0000256" key="2">
    <source>
        <dbReference type="ARBA" id="ARBA00005414"/>
    </source>
</evidence>
<feature type="chain" id="PRO_5043026981" description="G-protein coupled receptors family 3 profile domain-containing protein" evidence="14">
    <location>
        <begin position="23"/>
        <end position="780"/>
    </location>
</feature>
<evidence type="ECO:0000256" key="12">
    <source>
        <dbReference type="SAM" id="MobiDB-lite"/>
    </source>
</evidence>
<evidence type="ECO:0000256" key="11">
    <source>
        <dbReference type="ARBA" id="ARBA00023224"/>
    </source>
</evidence>
<evidence type="ECO:0000256" key="10">
    <source>
        <dbReference type="ARBA" id="ARBA00023180"/>
    </source>
</evidence>
<accession>A0AAN7U9F7</accession>
<name>A0AAN7U9F7_9MYCE</name>
<comment type="similarity">
    <text evidence="3">In the N-terminal section; belongs to the BMP lipoprotein family.</text>
</comment>
<evidence type="ECO:0000256" key="13">
    <source>
        <dbReference type="SAM" id="Phobius"/>
    </source>
</evidence>
<feature type="domain" description="G-protein coupled receptors family 3 profile" evidence="15">
    <location>
        <begin position="381"/>
        <end position="634"/>
    </location>
</feature>
<evidence type="ECO:0000259" key="15">
    <source>
        <dbReference type="PROSITE" id="PS50259"/>
    </source>
</evidence>
<reference evidence="16 17" key="1">
    <citation type="submission" date="2023-11" db="EMBL/GenBank/DDBJ databases">
        <title>Dfirmibasis_genome.</title>
        <authorList>
            <person name="Edelbroek B."/>
            <person name="Kjellin J."/>
            <person name="Jerlstrom-Hultqvist J."/>
            <person name="Soderbom F."/>
        </authorList>
    </citation>
    <scope>NUCLEOTIDE SEQUENCE [LARGE SCALE GENOMIC DNA]</scope>
    <source>
        <strain evidence="16 17">TNS-C-14</strain>
    </source>
</reference>
<evidence type="ECO:0000256" key="3">
    <source>
        <dbReference type="ARBA" id="ARBA00010620"/>
    </source>
</evidence>
<feature type="transmembrane region" description="Helical" evidence="13">
    <location>
        <begin position="450"/>
        <end position="469"/>
    </location>
</feature>
<feature type="transmembrane region" description="Helical" evidence="13">
    <location>
        <begin position="607"/>
        <end position="626"/>
    </location>
</feature>
<dbReference type="SUPFAM" id="SSF53822">
    <property type="entry name" value="Periplasmic binding protein-like I"/>
    <property type="match status" value="1"/>
</dbReference>
<keyword evidence="8 13" id="KW-0472">Membrane</keyword>